<organism evidence="1">
    <name type="scientific">marine sediment metagenome</name>
    <dbReference type="NCBI Taxonomy" id="412755"/>
    <lineage>
        <taxon>unclassified sequences</taxon>
        <taxon>metagenomes</taxon>
        <taxon>ecological metagenomes</taxon>
    </lineage>
</organism>
<comment type="caution">
    <text evidence="1">The sequence shown here is derived from an EMBL/GenBank/DDBJ whole genome shotgun (WGS) entry which is preliminary data.</text>
</comment>
<gene>
    <name evidence="1" type="ORF">S03H2_26782</name>
</gene>
<accession>X1IA75</accession>
<name>X1IA75_9ZZZZ</name>
<reference evidence="1" key="1">
    <citation type="journal article" date="2014" name="Front. Microbiol.">
        <title>High frequency of phylogenetically diverse reductive dehalogenase-homologous genes in deep subseafloor sedimentary metagenomes.</title>
        <authorList>
            <person name="Kawai M."/>
            <person name="Futagami T."/>
            <person name="Toyoda A."/>
            <person name="Takaki Y."/>
            <person name="Nishi S."/>
            <person name="Hori S."/>
            <person name="Arai W."/>
            <person name="Tsubouchi T."/>
            <person name="Morono Y."/>
            <person name="Uchiyama I."/>
            <person name="Ito T."/>
            <person name="Fujiyama A."/>
            <person name="Inagaki F."/>
            <person name="Takami H."/>
        </authorList>
    </citation>
    <scope>NUCLEOTIDE SEQUENCE</scope>
    <source>
        <strain evidence="1">Expedition CK06-06</strain>
    </source>
</reference>
<dbReference type="EMBL" id="BARU01015698">
    <property type="protein sequence ID" value="GAH54453.1"/>
    <property type="molecule type" value="Genomic_DNA"/>
</dbReference>
<feature type="non-terminal residue" evidence="1">
    <location>
        <position position="1"/>
    </location>
</feature>
<sequence>EFFVEPHFLTIFVHWLPTGPRKWAMHWLSFWSWFWHASREESEALVDEIRLLSKREMEELFPDCRIVTERFLLMPKSYIAVR</sequence>
<evidence type="ECO:0000313" key="1">
    <source>
        <dbReference type="EMBL" id="GAH54453.1"/>
    </source>
</evidence>
<proteinExistence type="predicted"/>
<dbReference type="AlphaFoldDB" id="X1IA75"/>
<protein>
    <submittedName>
        <fullName evidence="1">Uncharacterized protein</fullName>
    </submittedName>
</protein>